<dbReference type="InterPro" id="IPR050736">
    <property type="entry name" value="Sensor_HK_Regulatory"/>
</dbReference>
<dbReference type="PRINTS" id="PR00344">
    <property type="entry name" value="BCTRLSENSOR"/>
</dbReference>
<evidence type="ECO:0000313" key="12">
    <source>
        <dbReference type="EMBL" id="QCB95370.1"/>
    </source>
</evidence>
<dbReference type="Pfam" id="PF02518">
    <property type="entry name" value="HATPase_c"/>
    <property type="match status" value="1"/>
</dbReference>
<keyword evidence="9" id="KW-0472">Membrane</keyword>
<keyword evidence="9" id="KW-0812">Transmembrane</keyword>
<dbReference type="InterPro" id="IPR000014">
    <property type="entry name" value="PAS"/>
</dbReference>
<dbReference type="EMBL" id="CP039291">
    <property type="protein sequence ID" value="QCB95370.1"/>
    <property type="molecule type" value="Genomic_DNA"/>
</dbReference>
<dbReference type="InterPro" id="IPR003661">
    <property type="entry name" value="HisK_dim/P_dom"/>
</dbReference>
<dbReference type="SUPFAM" id="SSF55785">
    <property type="entry name" value="PYP-like sensor domain (PAS domain)"/>
    <property type="match status" value="1"/>
</dbReference>
<dbReference type="CDD" id="cd00082">
    <property type="entry name" value="HisKA"/>
    <property type="match status" value="1"/>
</dbReference>
<evidence type="ECO:0000256" key="4">
    <source>
        <dbReference type="ARBA" id="ARBA00022553"/>
    </source>
</evidence>
<dbReference type="Gene3D" id="3.30.450.20">
    <property type="entry name" value="PAS domain"/>
    <property type="match status" value="1"/>
</dbReference>
<dbReference type="Proteomes" id="UP000296469">
    <property type="component" value="Chromosome"/>
</dbReference>
<dbReference type="CDD" id="cd00130">
    <property type="entry name" value="PAS"/>
    <property type="match status" value="1"/>
</dbReference>
<evidence type="ECO:0000256" key="7">
    <source>
        <dbReference type="ARBA" id="ARBA00023012"/>
    </source>
</evidence>
<dbReference type="SMART" id="SM00388">
    <property type="entry name" value="HisKA"/>
    <property type="match status" value="1"/>
</dbReference>
<keyword evidence="6" id="KW-0418">Kinase</keyword>
<evidence type="ECO:0000256" key="9">
    <source>
        <dbReference type="SAM" id="Phobius"/>
    </source>
</evidence>
<dbReference type="PANTHER" id="PTHR43711">
    <property type="entry name" value="TWO-COMPONENT HISTIDINE KINASE"/>
    <property type="match status" value="1"/>
</dbReference>
<feature type="region of interest" description="Disordered" evidence="8">
    <location>
        <begin position="1"/>
        <end position="22"/>
    </location>
</feature>
<feature type="domain" description="Histidine kinase" evidence="10">
    <location>
        <begin position="383"/>
        <end position="600"/>
    </location>
</feature>
<dbReference type="InterPro" id="IPR005467">
    <property type="entry name" value="His_kinase_dom"/>
</dbReference>
<keyword evidence="4" id="KW-0597">Phosphoprotein</keyword>
<organism evidence="12 13">
    <name type="scientific">Cellulomonas shaoxiangyii</name>
    <dbReference type="NCBI Taxonomy" id="2566013"/>
    <lineage>
        <taxon>Bacteria</taxon>
        <taxon>Bacillati</taxon>
        <taxon>Actinomycetota</taxon>
        <taxon>Actinomycetes</taxon>
        <taxon>Micrococcales</taxon>
        <taxon>Cellulomonadaceae</taxon>
        <taxon>Cellulomonas</taxon>
    </lineage>
</organism>
<dbReference type="PROSITE" id="PS50109">
    <property type="entry name" value="HIS_KIN"/>
    <property type="match status" value="1"/>
</dbReference>
<keyword evidence="7" id="KW-0902">Two-component regulatory system</keyword>
<sequence>MTTGHALPPGGRVAADRAPSASPLPRALTRRLWPDGTVLERQLPFAVLSAAAAVTLGLPGIDVTAVAPVVVAGGLTLASLVLALVVPWRRLRPSAQDVLPLLQIAAVAALRMGTGGLGSPYAALVYLPVITLSARPGRARILVATLATAATVAASSWLDPTVDQDVVVLRSFLVAASALAISVFVHETTERQRAYSARLEGLQVAQTELLERTRESAVALQRVASTRRAARDQLISVIDSATEQAIIATDREGRVEVFNPGAERLLGYAQGEVVGRMHLTDFHVRAEIDERRPRHRGSPPRGGSDALAEQRELVEALVAPARAGSADVRDWTYVRGDRTTVIVRLAVTRRVEPDGSVSGYVVVATDVTAEREAALLKDQFLGLVSHELRTPLTSVLGYLELLLDGTEPLSDEQREYLQVVERNARRQLRLVSDLLLSAQVDAGTFAITPQPTDLGAVARASLASAAPAAEQAGVTLVPAVQDAPLVADPVRLGQAVDNLVSNAVKFTPPGGSVRVEVAPLPDGGALLAVSDTGIGIPADELGDLTARFFRASNAARRAIPGVGLGLSITKAVIDAHGGELDVQSTVGEGTTFVVSLPAVPPGDR</sequence>
<dbReference type="InterPro" id="IPR004358">
    <property type="entry name" value="Sig_transdc_His_kin-like_C"/>
</dbReference>
<dbReference type="OrthoDB" id="9757990at2"/>
<dbReference type="GO" id="GO:0000155">
    <property type="term" value="F:phosphorelay sensor kinase activity"/>
    <property type="evidence" value="ECO:0007669"/>
    <property type="project" value="InterPro"/>
</dbReference>
<name>A0A4P7SM79_9CELL</name>
<dbReference type="SUPFAM" id="SSF55874">
    <property type="entry name" value="ATPase domain of HSP90 chaperone/DNA topoisomerase II/histidine kinase"/>
    <property type="match status" value="1"/>
</dbReference>
<comment type="catalytic activity">
    <reaction evidence="1">
        <text>ATP + protein L-histidine = ADP + protein N-phospho-L-histidine.</text>
        <dbReference type="EC" id="2.7.13.3"/>
    </reaction>
</comment>
<evidence type="ECO:0000256" key="5">
    <source>
        <dbReference type="ARBA" id="ARBA00022679"/>
    </source>
</evidence>
<keyword evidence="9" id="KW-1133">Transmembrane helix</keyword>
<feature type="transmembrane region" description="Helical" evidence="9">
    <location>
        <begin position="98"/>
        <end position="119"/>
    </location>
</feature>
<comment type="subcellular location">
    <subcellularLocation>
        <location evidence="2">Cell membrane</location>
    </subcellularLocation>
</comment>
<feature type="domain" description="PAS" evidence="11">
    <location>
        <begin position="230"/>
        <end position="282"/>
    </location>
</feature>
<dbReference type="PROSITE" id="PS50112">
    <property type="entry name" value="PAS"/>
    <property type="match status" value="1"/>
</dbReference>
<dbReference type="InterPro" id="IPR036890">
    <property type="entry name" value="HATPase_C_sf"/>
</dbReference>
<accession>A0A4P7SM79</accession>
<dbReference type="SMART" id="SM00091">
    <property type="entry name" value="PAS"/>
    <property type="match status" value="1"/>
</dbReference>
<dbReference type="SUPFAM" id="SSF47384">
    <property type="entry name" value="Homodimeric domain of signal transducing histidine kinase"/>
    <property type="match status" value="1"/>
</dbReference>
<dbReference type="CDD" id="cd00075">
    <property type="entry name" value="HATPase"/>
    <property type="match status" value="1"/>
</dbReference>
<dbReference type="InterPro" id="IPR003594">
    <property type="entry name" value="HATPase_dom"/>
</dbReference>
<feature type="transmembrane region" description="Helical" evidence="9">
    <location>
        <begin position="67"/>
        <end position="86"/>
    </location>
</feature>
<dbReference type="InterPro" id="IPR035965">
    <property type="entry name" value="PAS-like_dom_sf"/>
</dbReference>
<dbReference type="PANTHER" id="PTHR43711:SF31">
    <property type="entry name" value="HISTIDINE KINASE"/>
    <property type="match status" value="1"/>
</dbReference>
<dbReference type="KEGG" id="celz:E5225_11750"/>
<reference evidence="12 13" key="1">
    <citation type="submission" date="2019-04" db="EMBL/GenBank/DDBJ databases">
        <title>Isolation and identification of Cellulomonas shaoxiangyii sp. Nov. isolated from feces of the Tibetan antelopes (Pantholops hodgsonii) in the Qinghai-Tibet plateau of China.</title>
        <authorList>
            <person name="Tian Z."/>
        </authorList>
    </citation>
    <scope>NUCLEOTIDE SEQUENCE [LARGE SCALE GENOMIC DNA]</scope>
    <source>
        <strain evidence="12 13">Z28</strain>
    </source>
</reference>
<gene>
    <name evidence="12" type="ORF">E5225_11750</name>
</gene>
<keyword evidence="5" id="KW-0808">Transferase</keyword>
<dbReference type="GO" id="GO:0005886">
    <property type="term" value="C:plasma membrane"/>
    <property type="evidence" value="ECO:0007669"/>
    <property type="project" value="UniProtKB-SubCell"/>
</dbReference>
<evidence type="ECO:0000256" key="3">
    <source>
        <dbReference type="ARBA" id="ARBA00012438"/>
    </source>
</evidence>
<dbReference type="Gene3D" id="1.10.287.130">
    <property type="match status" value="1"/>
</dbReference>
<evidence type="ECO:0000259" key="11">
    <source>
        <dbReference type="PROSITE" id="PS50112"/>
    </source>
</evidence>
<dbReference type="EC" id="2.7.13.3" evidence="3"/>
<dbReference type="Pfam" id="PF00512">
    <property type="entry name" value="HisKA"/>
    <property type="match status" value="1"/>
</dbReference>
<dbReference type="NCBIfam" id="TIGR00229">
    <property type="entry name" value="sensory_box"/>
    <property type="match status" value="1"/>
</dbReference>
<evidence type="ECO:0000313" key="13">
    <source>
        <dbReference type="Proteomes" id="UP000296469"/>
    </source>
</evidence>
<dbReference type="SMART" id="SM00387">
    <property type="entry name" value="HATPase_c"/>
    <property type="match status" value="1"/>
</dbReference>
<evidence type="ECO:0000256" key="1">
    <source>
        <dbReference type="ARBA" id="ARBA00000085"/>
    </source>
</evidence>
<protein>
    <recommendedName>
        <fullName evidence="3">histidine kinase</fullName>
        <ecNumber evidence="3">2.7.13.3</ecNumber>
    </recommendedName>
</protein>
<dbReference type="InterPro" id="IPR036097">
    <property type="entry name" value="HisK_dim/P_sf"/>
</dbReference>
<evidence type="ECO:0000256" key="8">
    <source>
        <dbReference type="SAM" id="MobiDB-lite"/>
    </source>
</evidence>
<dbReference type="FunFam" id="1.10.287.130:FF:000001">
    <property type="entry name" value="Two-component sensor histidine kinase"/>
    <property type="match status" value="1"/>
</dbReference>
<evidence type="ECO:0000256" key="6">
    <source>
        <dbReference type="ARBA" id="ARBA00022777"/>
    </source>
</evidence>
<dbReference type="Gene3D" id="3.30.565.10">
    <property type="entry name" value="Histidine kinase-like ATPase, C-terminal domain"/>
    <property type="match status" value="1"/>
</dbReference>
<evidence type="ECO:0000259" key="10">
    <source>
        <dbReference type="PROSITE" id="PS50109"/>
    </source>
</evidence>
<dbReference type="Pfam" id="PF13426">
    <property type="entry name" value="PAS_9"/>
    <property type="match status" value="1"/>
</dbReference>
<evidence type="ECO:0000256" key="2">
    <source>
        <dbReference type="ARBA" id="ARBA00004236"/>
    </source>
</evidence>
<dbReference type="AlphaFoldDB" id="A0A4P7SM79"/>
<keyword evidence="13" id="KW-1185">Reference proteome</keyword>
<proteinExistence type="predicted"/>